<dbReference type="InterPro" id="IPR011762">
    <property type="entry name" value="COA_CT_N"/>
</dbReference>
<dbReference type="Pfam" id="PF01039">
    <property type="entry name" value="Carboxyl_trans"/>
    <property type="match status" value="1"/>
</dbReference>
<dbReference type="Pfam" id="PF17848">
    <property type="entry name" value="Zn_ribbon_ACC"/>
    <property type="match status" value="1"/>
</dbReference>
<evidence type="ECO:0000256" key="10">
    <source>
        <dbReference type="ARBA" id="ARBA00023098"/>
    </source>
</evidence>
<evidence type="ECO:0000256" key="7">
    <source>
        <dbReference type="ARBA" id="ARBA00022832"/>
    </source>
</evidence>
<comment type="cofactor">
    <cofactor evidence="13">
        <name>Zn(2+)</name>
        <dbReference type="ChEBI" id="CHEBI:29105"/>
    </cofactor>
    <text evidence="13">Binds 1 zinc ion per subunit.</text>
</comment>
<dbReference type="GO" id="GO:0006633">
    <property type="term" value="P:fatty acid biosynthetic process"/>
    <property type="evidence" value="ECO:0007669"/>
    <property type="project" value="UniProtKB-KW"/>
</dbReference>
<evidence type="ECO:0000256" key="12">
    <source>
        <dbReference type="ARBA" id="ARBA00025280"/>
    </source>
</evidence>
<reference evidence="15 16" key="1">
    <citation type="submission" date="2020-08" db="EMBL/GenBank/DDBJ databases">
        <authorList>
            <person name="Liu C."/>
            <person name="Sun Q."/>
        </authorList>
    </citation>
    <scope>NUCLEOTIDE SEQUENCE [LARGE SCALE GENOMIC DNA]</scope>
    <source>
        <strain evidence="15 16">NSJ-57</strain>
    </source>
</reference>
<comment type="similarity">
    <text evidence="13">Belongs to the AccD/PCCB family.</text>
</comment>
<feature type="binding site" evidence="13">
    <location>
        <position position="53"/>
    </location>
    <ligand>
        <name>Zn(2+)</name>
        <dbReference type="ChEBI" id="CHEBI:29105"/>
    </ligand>
</feature>
<feature type="binding site" evidence="13">
    <location>
        <position position="69"/>
    </location>
    <ligand>
        <name>Zn(2+)</name>
        <dbReference type="ChEBI" id="CHEBI:29105"/>
    </ligand>
</feature>
<feature type="binding site" evidence="13">
    <location>
        <position position="50"/>
    </location>
    <ligand>
        <name>Zn(2+)</name>
        <dbReference type="ChEBI" id="CHEBI:29105"/>
    </ligand>
</feature>
<dbReference type="InterPro" id="IPR029045">
    <property type="entry name" value="ClpP/crotonase-like_dom_sf"/>
</dbReference>
<comment type="function">
    <text evidence="12 13">Component of the acetyl coenzyme A carboxylase (ACC) complex. Biotin carboxylase (BC) catalyzes the carboxylation of biotin on its carrier protein (BCCP) and then the CO(2) group is transferred by the transcarboxylase to acetyl-CoA to form malonyl-CoA.</text>
</comment>
<dbReference type="GO" id="GO:0008270">
    <property type="term" value="F:zinc ion binding"/>
    <property type="evidence" value="ECO:0007669"/>
    <property type="project" value="UniProtKB-UniRule"/>
</dbReference>
<dbReference type="EC" id="2.1.3.15" evidence="13"/>
<name>A0A7G9GX53_9FUSO</name>
<evidence type="ECO:0000256" key="5">
    <source>
        <dbReference type="ARBA" id="ARBA00022741"/>
    </source>
</evidence>
<evidence type="ECO:0000256" key="11">
    <source>
        <dbReference type="ARBA" id="ARBA00023160"/>
    </source>
</evidence>
<keyword evidence="7 13" id="KW-0276">Fatty acid metabolism</keyword>
<dbReference type="SUPFAM" id="SSF52096">
    <property type="entry name" value="ClpP/crotonase"/>
    <property type="match status" value="1"/>
</dbReference>
<evidence type="ECO:0000256" key="4">
    <source>
        <dbReference type="ARBA" id="ARBA00022723"/>
    </source>
</evidence>
<dbReference type="UniPathway" id="UPA00655">
    <property type="reaction ID" value="UER00711"/>
</dbReference>
<evidence type="ECO:0000256" key="13">
    <source>
        <dbReference type="HAMAP-Rule" id="MF_01395"/>
    </source>
</evidence>
<dbReference type="InterPro" id="IPR041010">
    <property type="entry name" value="Znf-ACC"/>
</dbReference>
<evidence type="ECO:0000256" key="6">
    <source>
        <dbReference type="ARBA" id="ARBA00022771"/>
    </source>
</evidence>
<dbReference type="Proteomes" id="UP000515913">
    <property type="component" value="Chromosome"/>
</dbReference>
<dbReference type="RefSeq" id="WP_101473511.1">
    <property type="nucleotide sequence ID" value="NZ_CP060637.1"/>
</dbReference>
<dbReference type="AlphaFoldDB" id="A0A7G9GX53"/>
<evidence type="ECO:0000256" key="1">
    <source>
        <dbReference type="ARBA" id="ARBA00004496"/>
    </source>
</evidence>
<keyword evidence="13" id="KW-0963">Cytoplasm</keyword>
<dbReference type="GO" id="GO:0009317">
    <property type="term" value="C:acetyl-CoA carboxylase complex"/>
    <property type="evidence" value="ECO:0007669"/>
    <property type="project" value="InterPro"/>
</dbReference>
<sequence length="299" mass="33248">MGFFSLNKKNFSLNGRKKYVTLTIESDENKKQEEKEKHIDNNPTGLWTKCPACQEILYKEDIDKNLKKCPKCDHYFEMTAWERINLLIDNGTFIEEDKDLVSINPLNFPGYTEKNHKTQEICDMKEGVISGTGNLGGIKVSLAVMDFRFMGGSMGSVVGEKITRAMERGLKERIPVIVVSMSGGARMHEGLLSLMQMAKTSAAAEKLRDAGIPYIAVPVNPTTGGVTASFAMLGDIIVSEPKATIGFAGRRVIEQTIKQKLPKEFQTSEFLLKCGMVDVITKRENMKKTLRTILGNLVG</sequence>
<evidence type="ECO:0000313" key="15">
    <source>
        <dbReference type="EMBL" id="QNM15385.1"/>
    </source>
</evidence>
<dbReference type="HAMAP" id="MF_01395">
    <property type="entry name" value="AcetylCoA_CT_beta"/>
    <property type="match status" value="1"/>
</dbReference>
<accession>A0A7G9GX53</accession>
<dbReference type="GO" id="GO:2001295">
    <property type="term" value="P:malonyl-CoA biosynthetic process"/>
    <property type="evidence" value="ECO:0007669"/>
    <property type="project" value="UniProtKB-UniRule"/>
</dbReference>
<keyword evidence="6 13" id="KW-0863">Zinc-finger</keyword>
<keyword evidence="2 13" id="KW-0444">Lipid biosynthesis</keyword>
<evidence type="ECO:0000313" key="16">
    <source>
        <dbReference type="Proteomes" id="UP000515913"/>
    </source>
</evidence>
<organism evidence="15 16">
    <name type="scientific">Fusobacterium hominis</name>
    <dbReference type="NCBI Taxonomy" id="2764326"/>
    <lineage>
        <taxon>Bacteria</taxon>
        <taxon>Fusobacteriati</taxon>
        <taxon>Fusobacteriota</taxon>
        <taxon>Fusobacteriia</taxon>
        <taxon>Fusobacteriales</taxon>
        <taxon>Fusobacteriaceae</taxon>
        <taxon>Fusobacterium</taxon>
    </lineage>
</organism>
<dbReference type="InterPro" id="IPR034733">
    <property type="entry name" value="AcCoA_carboxyl_beta"/>
</dbReference>
<dbReference type="InterPro" id="IPR000438">
    <property type="entry name" value="Acetyl_CoA_COase_Trfase_b_su"/>
</dbReference>
<comment type="pathway">
    <text evidence="13">Lipid metabolism; malonyl-CoA biosynthesis; malonyl-CoA from acetyl-CoA: step 1/1.</text>
</comment>
<dbReference type="Gene3D" id="3.90.226.10">
    <property type="entry name" value="2-enoyl-CoA Hydratase, Chain A, domain 1"/>
    <property type="match status" value="1"/>
</dbReference>
<keyword evidence="15" id="KW-0436">Ligase</keyword>
<evidence type="ECO:0000259" key="14">
    <source>
        <dbReference type="PROSITE" id="PS50980"/>
    </source>
</evidence>
<dbReference type="NCBIfam" id="TIGR00515">
    <property type="entry name" value="accD"/>
    <property type="match status" value="1"/>
</dbReference>
<dbReference type="GO" id="GO:0016743">
    <property type="term" value="F:carboxyl- or carbamoyltransferase activity"/>
    <property type="evidence" value="ECO:0007669"/>
    <property type="project" value="UniProtKB-UniRule"/>
</dbReference>
<keyword evidence="8 13" id="KW-0862">Zinc</keyword>
<keyword evidence="4 13" id="KW-0479">Metal-binding</keyword>
<feature type="zinc finger region" description="C4-type" evidence="13">
    <location>
        <begin position="50"/>
        <end position="72"/>
    </location>
</feature>
<proteinExistence type="inferred from homology"/>
<evidence type="ECO:0000256" key="8">
    <source>
        <dbReference type="ARBA" id="ARBA00022833"/>
    </source>
</evidence>
<evidence type="ECO:0000256" key="3">
    <source>
        <dbReference type="ARBA" id="ARBA00022679"/>
    </source>
</evidence>
<feature type="binding site" evidence="13">
    <location>
        <position position="72"/>
    </location>
    <ligand>
        <name>Zn(2+)</name>
        <dbReference type="ChEBI" id="CHEBI:29105"/>
    </ligand>
</feature>
<evidence type="ECO:0000256" key="9">
    <source>
        <dbReference type="ARBA" id="ARBA00022840"/>
    </source>
</evidence>
<dbReference type="GO" id="GO:0005524">
    <property type="term" value="F:ATP binding"/>
    <property type="evidence" value="ECO:0007669"/>
    <property type="project" value="UniProtKB-KW"/>
</dbReference>
<dbReference type="PRINTS" id="PR01070">
    <property type="entry name" value="ACCCTRFRASEB"/>
</dbReference>
<dbReference type="GO" id="GO:0003989">
    <property type="term" value="F:acetyl-CoA carboxylase activity"/>
    <property type="evidence" value="ECO:0007669"/>
    <property type="project" value="InterPro"/>
</dbReference>
<dbReference type="KEGG" id="fho:H9Q81_00660"/>
<comment type="subcellular location">
    <subcellularLocation>
        <location evidence="1 13">Cytoplasm</location>
    </subcellularLocation>
</comment>
<comment type="subunit">
    <text evidence="13">Acetyl-CoA carboxylase is a heterohexamer composed of biotin carboxyl carrier protein (AccB), biotin carboxylase (AccC) and two subunits each of ACCase subunit alpha (AccA) and ACCase subunit beta (AccD).</text>
</comment>
<keyword evidence="5 13" id="KW-0547">Nucleotide-binding</keyword>
<keyword evidence="9 13" id="KW-0067">ATP-binding</keyword>
<keyword evidence="16" id="KW-1185">Reference proteome</keyword>
<keyword evidence="10 13" id="KW-0443">Lipid metabolism</keyword>
<feature type="domain" description="CoA carboxyltransferase N-terminal" evidence="14">
    <location>
        <begin position="46"/>
        <end position="299"/>
    </location>
</feature>
<dbReference type="PANTHER" id="PTHR42995:SF5">
    <property type="entry name" value="ACETYL-COENZYME A CARBOXYLASE CARBOXYL TRANSFERASE SUBUNIT BETA, CHLOROPLASTIC"/>
    <property type="match status" value="1"/>
</dbReference>
<keyword evidence="3 13" id="KW-0808">Transferase</keyword>
<evidence type="ECO:0000256" key="2">
    <source>
        <dbReference type="ARBA" id="ARBA00022516"/>
    </source>
</evidence>
<gene>
    <name evidence="13" type="primary">accD</name>
    <name evidence="15" type="ORF">H9Q81_00660</name>
</gene>
<dbReference type="PROSITE" id="PS50980">
    <property type="entry name" value="COA_CT_NTER"/>
    <property type="match status" value="1"/>
</dbReference>
<comment type="catalytic activity">
    <reaction evidence="13">
        <text>N(6)-carboxybiotinyl-L-lysyl-[protein] + acetyl-CoA = N(6)-biotinyl-L-lysyl-[protein] + malonyl-CoA</text>
        <dbReference type="Rhea" id="RHEA:54728"/>
        <dbReference type="Rhea" id="RHEA-COMP:10505"/>
        <dbReference type="Rhea" id="RHEA-COMP:10506"/>
        <dbReference type="ChEBI" id="CHEBI:57288"/>
        <dbReference type="ChEBI" id="CHEBI:57384"/>
        <dbReference type="ChEBI" id="CHEBI:83144"/>
        <dbReference type="ChEBI" id="CHEBI:83145"/>
        <dbReference type="EC" id="2.1.3.15"/>
    </reaction>
</comment>
<dbReference type="EMBL" id="CP060637">
    <property type="protein sequence ID" value="QNM15385.1"/>
    <property type="molecule type" value="Genomic_DNA"/>
</dbReference>
<protein>
    <recommendedName>
        <fullName evidence="13">Acetyl-coenzyme A carboxylase carboxyl transferase subunit beta</fullName>
        <shortName evidence="13">ACCase subunit beta</shortName>
        <shortName evidence="13">Acetyl-CoA carboxylase carboxyltransferase subunit beta</shortName>
        <ecNumber evidence="13">2.1.3.15</ecNumber>
    </recommendedName>
</protein>
<dbReference type="PANTHER" id="PTHR42995">
    <property type="entry name" value="ACETYL-COENZYME A CARBOXYLASE CARBOXYL TRANSFERASE SUBUNIT BETA, CHLOROPLASTIC"/>
    <property type="match status" value="1"/>
</dbReference>
<keyword evidence="11 13" id="KW-0275">Fatty acid biosynthesis</keyword>